<dbReference type="EMBL" id="MGFQ01000056">
    <property type="protein sequence ID" value="OGM08152.1"/>
    <property type="molecule type" value="Genomic_DNA"/>
</dbReference>
<proteinExistence type="predicted"/>
<gene>
    <name evidence="2" type="ORF">A2Z67_03900</name>
</gene>
<dbReference type="InterPro" id="IPR027417">
    <property type="entry name" value="P-loop_NTPase"/>
</dbReference>
<evidence type="ECO:0000313" key="3">
    <source>
        <dbReference type="Proteomes" id="UP000176939"/>
    </source>
</evidence>
<comment type="caution">
    <text evidence="2">The sequence shown here is derived from an EMBL/GenBank/DDBJ whole genome shotgun (WGS) entry which is preliminary data.</text>
</comment>
<name>A0A1F7WZ69_9BACT</name>
<dbReference type="InterPro" id="IPR049428">
    <property type="entry name" value="RecA-like_N"/>
</dbReference>
<dbReference type="Pfam" id="PF00154">
    <property type="entry name" value="RecA_N"/>
    <property type="match status" value="1"/>
</dbReference>
<evidence type="ECO:0000259" key="1">
    <source>
        <dbReference type="Pfam" id="PF00154"/>
    </source>
</evidence>
<accession>A0A1F7WZ69</accession>
<sequence length="306" mass="34034">MGKFDFTSTIEKIQESLKKDEKRVKQFGLGSTLVPPSQDPKDYIIMPDWWKCYFGVIGLEFGRIVQIAGDADTGKTSLALEAMLRAQQQGFGVIYVETEGKTTELDLIEKGIDPTGIISISSSITEEAFDGALRAWNGFFKDYANEKLLLVFDSYGNTISMRDVVLDMTKASQKPGGAAKTNRMGLNTMIARMHQDPVAILIVNYTYANIGSVGQTNAGGKALNYFSMLTLQSKRLGWKDATRNKVKVRLGANVRWTVYKNHYAKTLVDENGNQILLPTHIDLSITAEGLKVIEPDTEKDEEEIEE</sequence>
<feature type="domain" description="RecA-like N-terminal" evidence="1">
    <location>
        <begin position="54"/>
        <end position="266"/>
    </location>
</feature>
<organism evidence="2 3">
    <name type="scientific">Candidatus Woesebacteria bacterium RBG_13_36_22</name>
    <dbReference type="NCBI Taxonomy" id="1802478"/>
    <lineage>
        <taxon>Bacteria</taxon>
        <taxon>Candidatus Woeseibacteriota</taxon>
    </lineage>
</organism>
<protein>
    <recommendedName>
        <fullName evidence="1">RecA-like N-terminal domain-containing protein</fullName>
    </recommendedName>
</protein>
<dbReference type="Gene3D" id="3.40.50.300">
    <property type="entry name" value="P-loop containing nucleotide triphosphate hydrolases"/>
    <property type="match status" value="1"/>
</dbReference>
<dbReference type="AlphaFoldDB" id="A0A1F7WZ69"/>
<evidence type="ECO:0000313" key="2">
    <source>
        <dbReference type="EMBL" id="OGM08152.1"/>
    </source>
</evidence>
<dbReference type="Proteomes" id="UP000176939">
    <property type="component" value="Unassembled WGS sequence"/>
</dbReference>
<dbReference type="SUPFAM" id="SSF52540">
    <property type="entry name" value="P-loop containing nucleoside triphosphate hydrolases"/>
    <property type="match status" value="1"/>
</dbReference>
<reference evidence="2 3" key="1">
    <citation type="journal article" date="2016" name="Nat. Commun.">
        <title>Thousands of microbial genomes shed light on interconnected biogeochemical processes in an aquifer system.</title>
        <authorList>
            <person name="Anantharaman K."/>
            <person name="Brown C.T."/>
            <person name="Hug L.A."/>
            <person name="Sharon I."/>
            <person name="Castelle C.J."/>
            <person name="Probst A.J."/>
            <person name="Thomas B.C."/>
            <person name="Singh A."/>
            <person name="Wilkins M.J."/>
            <person name="Karaoz U."/>
            <person name="Brodie E.L."/>
            <person name="Williams K.H."/>
            <person name="Hubbard S.S."/>
            <person name="Banfield J.F."/>
        </authorList>
    </citation>
    <scope>NUCLEOTIDE SEQUENCE [LARGE SCALE GENOMIC DNA]</scope>
</reference>